<dbReference type="EC" id="1.-.-.-" evidence="5"/>
<dbReference type="InterPro" id="IPR036291">
    <property type="entry name" value="NAD(P)-bd_dom_sf"/>
</dbReference>
<comment type="caution">
    <text evidence="5">The sequence shown here is derived from an EMBL/GenBank/DDBJ whole genome shotgun (WGS) entry which is preliminary data.</text>
</comment>
<dbReference type="GO" id="GO:0016491">
    <property type="term" value="F:oxidoreductase activity"/>
    <property type="evidence" value="ECO:0007669"/>
    <property type="project" value="UniProtKB-KW"/>
</dbReference>
<dbReference type="Proteomes" id="UP001596113">
    <property type="component" value="Unassembled WGS sequence"/>
</dbReference>
<evidence type="ECO:0000313" key="5">
    <source>
        <dbReference type="EMBL" id="MFC5405551.1"/>
    </source>
</evidence>
<dbReference type="PRINTS" id="PR00081">
    <property type="entry name" value="GDHRDH"/>
</dbReference>
<evidence type="ECO:0000313" key="6">
    <source>
        <dbReference type="Proteomes" id="UP001596113"/>
    </source>
</evidence>
<proteinExistence type="inferred from homology"/>
<organism evidence="5 6">
    <name type="scientific">Cohnella soli</name>
    <dbReference type="NCBI Taxonomy" id="425005"/>
    <lineage>
        <taxon>Bacteria</taxon>
        <taxon>Bacillati</taxon>
        <taxon>Bacillota</taxon>
        <taxon>Bacilli</taxon>
        <taxon>Bacillales</taxon>
        <taxon>Paenibacillaceae</taxon>
        <taxon>Cohnella</taxon>
    </lineage>
</organism>
<protein>
    <submittedName>
        <fullName evidence="5">SDR family NAD(P)-dependent oxidoreductase</fullName>
        <ecNumber evidence="5">1.-.-.-</ecNumber>
    </submittedName>
</protein>
<dbReference type="SUPFAM" id="SSF51735">
    <property type="entry name" value="NAD(P)-binding Rossmann-fold domains"/>
    <property type="match status" value="1"/>
</dbReference>
<dbReference type="PIRSF" id="PIRSF000126">
    <property type="entry name" value="11-beta-HSD1"/>
    <property type="match status" value="1"/>
</dbReference>
<evidence type="ECO:0000256" key="3">
    <source>
        <dbReference type="RuleBase" id="RU000363"/>
    </source>
</evidence>
<dbReference type="RefSeq" id="WP_378136874.1">
    <property type="nucleotide sequence ID" value="NZ_JBHSMI010000029.1"/>
</dbReference>
<dbReference type="PROSITE" id="PS00061">
    <property type="entry name" value="ADH_SHORT"/>
    <property type="match status" value="1"/>
</dbReference>
<keyword evidence="2 5" id="KW-0560">Oxidoreductase</keyword>
<dbReference type="Gene3D" id="3.40.50.720">
    <property type="entry name" value="NAD(P)-binding Rossmann-like Domain"/>
    <property type="match status" value="1"/>
</dbReference>
<dbReference type="InterPro" id="IPR057326">
    <property type="entry name" value="KR_dom"/>
</dbReference>
<reference evidence="6" key="1">
    <citation type="journal article" date="2019" name="Int. J. Syst. Evol. Microbiol.">
        <title>The Global Catalogue of Microorganisms (GCM) 10K type strain sequencing project: providing services to taxonomists for standard genome sequencing and annotation.</title>
        <authorList>
            <consortium name="The Broad Institute Genomics Platform"/>
            <consortium name="The Broad Institute Genome Sequencing Center for Infectious Disease"/>
            <person name="Wu L."/>
            <person name="Ma J."/>
        </authorList>
    </citation>
    <scope>NUCLEOTIDE SEQUENCE [LARGE SCALE GENOMIC DNA]</scope>
    <source>
        <strain evidence="6">CGMCC 1.18575</strain>
    </source>
</reference>
<keyword evidence="6" id="KW-1185">Reference proteome</keyword>
<name>A0ABW0HWD6_9BACL</name>
<feature type="domain" description="Ketoreductase" evidence="4">
    <location>
        <begin position="8"/>
        <end position="189"/>
    </location>
</feature>
<dbReference type="PANTHER" id="PTHR44196">
    <property type="entry name" value="DEHYDROGENASE/REDUCTASE SDR FAMILY MEMBER 7B"/>
    <property type="match status" value="1"/>
</dbReference>
<dbReference type="EMBL" id="JBHSMI010000029">
    <property type="protein sequence ID" value="MFC5405551.1"/>
    <property type="molecule type" value="Genomic_DNA"/>
</dbReference>
<evidence type="ECO:0000256" key="1">
    <source>
        <dbReference type="ARBA" id="ARBA00006484"/>
    </source>
</evidence>
<gene>
    <name evidence="5" type="ORF">ACFPOF_22640</name>
</gene>
<sequence>MKATLLGKVVLITGASSGIGALAAKFLAEKGAIPVLTARSLDKLTALANTMSSEHAVYEMDVSSDDQVGEVVSEVIRKYGRIDVLLNNAGYGEFVPFADTTIEHFKQMMDVNYLGIVRVTHAVLPYMLKAGQGHIINVASMAGKVATAKSTAYAATKHAVLGFTNALRRELKISGVYVTAVNPGPIATPFFDRADPEGTYLKNIEKFILSPDKVAGAIVRVMERRKPELDMPWAASAGAKLMQLFPRVTDALFGRMMDKK</sequence>
<dbReference type="Pfam" id="PF00106">
    <property type="entry name" value="adh_short"/>
    <property type="match status" value="1"/>
</dbReference>
<dbReference type="SMART" id="SM00822">
    <property type="entry name" value="PKS_KR"/>
    <property type="match status" value="1"/>
</dbReference>
<accession>A0ABW0HWD6</accession>
<dbReference type="InterPro" id="IPR002347">
    <property type="entry name" value="SDR_fam"/>
</dbReference>
<comment type="similarity">
    <text evidence="1 3">Belongs to the short-chain dehydrogenases/reductases (SDR) family.</text>
</comment>
<dbReference type="PRINTS" id="PR00080">
    <property type="entry name" value="SDRFAMILY"/>
</dbReference>
<evidence type="ECO:0000256" key="2">
    <source>
        <dbReference type="ARBA" id="ARBA00023002"/>
    </source>
</evidence>
<dbReference type="InterPro" id="IPR020904">
    <property type="entry name" value="Sc_DH/Rdtase_CS"/>
</dbReference>
<evidence type="ECO:0000259" key="4">
    <source>
        <dbReference type="SMART" id="SM00822"/>
    </source>
</evidence>
<dbReference type="PANTHER" id="PTHR44196:SF1">
    <property type="entry name" value="DEHYDROGENASE_REDUCTASE SDR FAMILY MEMBER 7B"/>
    <property type="match status" value="1"/>
</dbReference>